<feature type="region of interest" description="Disordered" evidence="1">
    <location>
        <begin position="1"/>
        <end position="39"/>
    </location>
</feature>
<protein>
    <submittedName>
        <fullName evidence="2">Uncharacterized protein</fullName>
    </submittedName>
</protein>
<gene>
    <name evidence="2" type="ORF">CY34DRAFT_19016</name>
</gene>
<keyword evidence="3" id="KW-1185">Reference proteome</keyword>
<dbReference type="InParanoid" id="A0A0C9Z515"/>
<reference evidence="3" key="2">
    <citation type="submission" date="2015-01" db="EMBL/GenBank/DDBJ databases">
        <title>Evolutionary Origins and Diversification of the Mycorrhizal Mutualists.</title>
        <authorList>
            <consortium name="DOE Joint Genome Institute"/>
            <consortium name="Mycorrhizal Genomics Consortium"/>
            <person name="Kohler A."/>
            <person name="Kuo A."/>
            <person name="Nagy L.G."/>
            <person name="Floudas D."/>
            <person name="Copeland A."/>
            <person name="Barry K.W."/>
            <person name="Cichocki N."/>
            <person name="Veneault-Fourrey C."/>
            <person name="LaButti K."/>
            <person name="Lindquist E.A."/>
            <person name="Lipzen A."/>
            <person name="Lundell T."/>
            <person name="Morin E."/>
            <person name="Murat C."/>
            <person name="Riley R."/>
            <person name="Ohm R."/>
            <person name="Sun H."/>
            <person name="Tunlid A."/>
            <person name="Henrissat B."/>
            <person name="Grigoriev I.V."/>
            <person name="Hibbett D.S."/>
            <person name="Martin F."/>
        </authorList>
    </citation>
    <scope>NUCLEOTIDE SEQUENCE [LARGE SCALE GENOMIC DNA]</scope>
    <source>
        <strain evidence="3">UH-Slu-Lm8-n1</strain>
    </source>
</reference>
<feature type="compositionally biased region" description="Basic and acidic residues" evidence="1">
    <location>
        <begin position="11"/>
        <end position="23"/>
    </location>
</feature>
<dbReference type="AlphaFoldDB" id="A0A0C9Z515"/>
<dbReference type="HOGENOM" id="CLU_2943335_0_0_1"/>
<evidence type="ECO:0000256" key="1">
    <source>
        <dbReference type="SAM" id="MobiDB-lite"/>
    </source>
</evidence>
<proteinExistence type="predicted"/>
<dbReference type="OrthoDB" id="2241241at2759"/>
<evidence type="ECO:0000313" key="2">
    <source>
        <dbReference type="EMBL" id="KIK32490.1"/>
    </source>
</evidence>
<sequence length="67" mass="7498">MSPAYIQLPQDDPRDTCSSHGDDPSGDTEPPVEQDAHAGVKKVEAAQRVYGPYSRWCLFAYRRMDGK</sequence>
<accession>A0A0C9Z515</accession>
<dbReference type="Proteomes" id="UP000054485">
    <property type="component" value="Unassembled WGS sequence"/>
</dbReference>
<organism evidence="2 3">
    <name type="scientific">Suillus luteus UH-Slu-Lm8-n1</name>
    <dbReference type="NCBI Taxonomy" id="930992"/>
    <lineage>
        <taxon>Eukaryota</taxon>
        <taxon>Fungi</taxon>
        <taxon>Dikarya</taxon>
        <taxon>Basidiomycota</taxon>
        <taxon>Agaricomycotina</taxon>
        <taxon>Agaricomycetes</taxon>
        <taxon>Agaricomycetidae</taxon>
        <taxon>Boletales</taxon>
        <taxon>Suillineae</taxon>
        <taxon>Suillaceae</taxon>
        <taxon>Suillus</taxon>
    </lineage>
</organism>
<name>A0A0C9Z515_9AGAM</name>
<evidence type="ECO:0000313" key="3">
    <source>
        <dbReference type="Proteomes" id="UP000054485"/>
    </source>
</evidence>
<dbReference type="EMBL" id="KN836224">
    <property type="protein sequence ID" value="KIK32490.1"/>
    <property type="molecule type" value="Genomic_DNA"/>
</dbReference>
<reference evidence="2 3" key="1">
    <citation type="submission" date="2014-04" db="EMBL/GenBank/DDBJ databases">
        <authorList>
            <consortium name="DOE Joint Genome Institute"/>
            <person name="Kuo A."/>
            <person name="Ruytinx J."/>
            <person name="Rineau F."/>
            <person name="Colpaert J."/>
            <person name="Kohler A."/>
            <person name="Nagy L.G."/>
            <person name="Floudas D."/>
            <person name="Copeland A."/>
            <person name="Barry K.W."/>
            <person name="Cichocki N."/>
            <person name="Veneault-Fourrey C."/>
            <person name="LaButti K."/>
            <person name="Lindquist E.A."/>
            <person name="Lipzen A."/>
            <person name="Lundell T."/>
            <person name="Morin E."/>
            <person name="Murat C."/>
            <person name="Sun H."/>
            <person name="Tunlid A."/>
            <person name="Henrissat B."/>
            <person name="Grigoriev I.V."/>
            <person name="Hibbett D.S."/>
            <person name="Martin F."/>
            <person name="Nordberg H.P."/>
            <person name="Cantor M.N."/>
            <person name="Hua S.X."/>
        </authorList>
    </citation>
    <scope>NUCLEOTIDE SEQUENCE [LARGE SCALE GENOMIC DNA]</scope>
    <source>
        <strain evidence="2 3">UH-Slu-Lm8-n1</strain>
    </source>
</reference>